<comment type="catalytic activity">
    <reaction evidence="12">
        <text>(6R)-5,10-methylene-5,6,7,8-tetrahydrofolate + NADP(+) = (6R)-5,10-methenyltetrahydrofolate + NADPH</text>
        <dbReference type="Rhea" id="RHEA:22812"/>
        <dbReference type="ChEBI" id="CHEBI:15636"/>
        <dbReference type="ChEBI" id="CHEBI:57455"/>
        <dbReference type="ChEBI" id="CHEBI:57783"/>
        <dbReference type="ChEBI" id="CHEBI:58349"/>
        <dbReference type="EC" id="1.5.1.5"/>
    </reaction>
</comment>
<dbReference type="SUPFAM" id="SSF51735">
    <property type="entry name" value="NAD(P)-binding Rossmann-fold domains"/>
    <property type="match status" value="1"/>
</dbReference>
<evidence type="ECO:0000256" key="8">
    <source>
        <dbReference type="ARBA" id="ARBA00023002"/>
    </source>
</evidence>
<dbReference type="FunFam" id="3.40.50.10860:FF:000005">
    <property type="entry name" value="C-1-tetrahydrofolate synthase, cytoplasmic, putative"/>
    <property type="match status" value="1"/>
</dbReference>
<proteinExistence type="inferred from homology"/>
<dbReference type="PRINTS" id="PR00085">
    <property type="entry name" value="THFDHDRGNASE"/>
</dbReference>
<dbReference type="RefSeq" id="WP_035377538.1">
    <property type="nucleotide sequence ID" value="NZ_AZQP01000002.1"/>
</dbReference>
<protein>
    <recommendedName>
        <fullName evidence="12">Bifunctional protein FolD</fullName>
    </recommendedName>
    <domain>
        <recommendedName>
            <fullName evidence="12">Methylenetetrahydrofolate dehydrogenase</fullName>
            <ecNumber evidence="12">1.5.1.5</ecNumber>
        </recommendedName>
    </domain>
    <domain>
        <recommendedName>
            <fullName evidence="12">Methenyltetrahydrofolate cyclohydrolase</fullName>
            <ecNumber evidence="12">3.5.4.9</ecNumber>
        </recommendedName>
    </domain>
</protein>
<evidence type="ECO:0000256" key="5">
    <source>
        <dbReference type="ARBA" id="ARBA00022755"/>
    </source>
</evidence>
<dbReference type="AlphaFoldDB" id="A0A017S0J3"/>
<dbReference type="GO" id="GO:0009086">
    <property type="term" value="P:methionine biosynthetic process"/>
    <property type="evidence" value="ECO:0007669"/>
    <property type="project" value="UniProtKB-KW"/>
</dbReference>
<evidence type="ECO:0000256" key="6">
    <source>
        <dbReference type="ARBA" id="ARBA00022801"/>
    </source>
</evidence>
<dbReference type="Gene3D" id="3.40.50.10860">
    <property type="entry name" value="Leucine Dehydrogenase, chain A, domain 1"/>
    <property type="match status" value="1"/>
</dbReference>
<evidence type="ECO:0000313" key="15">
    <source>
        <dbReference type="EMBL" id="EYE89700.1"/>
    </source>
</evidence>
<evidence type="ECO:0000256" key="1">
    <source>
        <dbReference type="ARBA" id="ARBA00004777"/>
    </source>
</evidence>
<keyword evidence="4 12" id="KW-0028">Amino-acid biosynthesis</keyword>
<dbReference type="EC" id="3.5.4.9" evidence="12"/>
<evidence type="ECO:0000256" key="4">
    <source>
        <dbReference type="ARBA" id="ARBA00022605"/>
    </source>
</evidence>
<dbReference type="STRING" id="1403537.Q428_01505"/>
<dbReference type="Pfam" id="PF00763">
    <property type="entry name" value="THF_DHG_CYH"/>
    <property type="match status" value="1"/>
</dbReference>
<gene>
    <name evidence="12" type="primary">folD</name>
    <name evidence="15" type="ORF">Q428_01505</name>
</gene>
<keyword evidence="9 12" id="KW-0368">Histidine biosynthesis</keyword>
<keyword evidence="6 12" id="KW-0378">Hydrolase</keyword>
<evidence type="ECO:0000256" key="12">
    <source>
        <dbReference type="HAMAP-Rule" id="MF_01576"/>
    </source>
</evidence>
<dbReference type="InterPro" id="IPR020630">
    <property type="entry name" value="THF_DH/CycHdrlase_cat_dom"/>
</dbReference>
<dbReference type="InterPro" id="IPR020631">
    <property type="entry name" value="THF_DH/CycHdrlase_NAD-bd_dom"/>
</dbReference>
<comment type="caution">
    <text evidence="15">The sequence shown here is derived from an EMBL/GenBank/DDBJ whole genome shotgun (WGS) entry which is preliminary data.</text>
</comment>
<dbReference type="Proteomes" id="UP000019681">
    <property type="component" value="Unassembled WGS sequence"/>
</dbReference>
<dbReference type="GO" id="GO:0004488">
    <property type="term" value="F:methylenetetrahydrofolate dehydrogenase (NADP+) activity"/>
    <property type="evidence" value="ECO:0007669"/>
    <property type="project" value="UniProtKB-UniRule"/>
</dbReference>
<dbReference type="Gene3D" id="3.40.50.720">
    <property type="entry name" value="NAD(P)-binding Rossmann-like Domain"/>
    <property type="match status" value="1"/>
</dbReference>
<dbReference type="Pfam" id="PF02882">
    <property type="entry name" value="THF_DHG_CYH_C"/>
    <property type="match status" value="1"/>
</dbReference>
<dbReference type="HAMAP" id="MF_01576">
    <property type="entry name" value="THF_DHG_CYH"/>
    <property type="match status" value="1"/>
</dbReference>
<feature type="domain" description="Tetrahydrofolate dehydrogenase/cyclohydrolase catalytic" evidence="13">
    <location>
        <begin position="6"/>
        <end position="121"/>
    </location>
</feature>
<dbReference type="EMBL" id="AZQP01000002">
    <property type="protein sequence ID" value="EYE89700.1"/>
    <property type="molecule type" value="Genomic_DNA"/>
</dbReference>
<comment type="catalytic activity">
    <reaction evidence="12">
        <text>(6R)-5,10-methenyltetrahydrofolate + H2O = (6R)-10-formyltetrahydrofolate + H(+)</text>
        <dbReference type="Rhea" id="RHEA:23700"/>
        <dbReference type="ChEBI" id="CHEBI:15377"/>
        <dbReference type="ChEBI" id="CHEBI:15378"/>
        <dbReference type="ChEBI" id="CHEBI:57455"/>
        <dbReference type="ChEBI" id="CHEBI:195366"/>
        <dbReference type="EC" id="3.5.4.9"/>
    </reaction>
</comment>
<evidence type="ECO:0000256" key="11">
    <source>
        <dbReference type="ARBA" id="ARBA00023268"/>
    </source>
</evidence>
<sequence>MRAEIIDGKMVAKNIRIKLAAAIKKLESERGIKPGLATIIVGSDAASLSYVKNKEKICLETGLNSFSYNLPEDTREGDLIQLIEELNKREDVHGILLQLPLPEHISADRVTSVISPLKDVDCLNPINLGKLFKGQQCLMPCTPKGIIKLLEEYKIEISGKKAAIVGRSSIVGKPAALMLLNKHATVTICHSRTAELKAELMDSDIIISAVGKPGLITDDMVKVGAVVIDAGTSVLNGKLVGDVDFEKVSQKASYITPVPGGVGAMTTTMLIENVLEAAGYHE</sequence>
<evidence type="ECO:0000256" key="10">
    <source>
        <dbReference type="ARBA" id="ARBA00023167"/>
    </source>
</evidence>
<comment type="caution">
    <text evidence="12">Lacks conserved residue(s) required for the propagation of feature annotation.</text>
</comment>
<keyword evidence="8 12" id="KW-0560">Oxidoreductase</keyword>
<evidence type="ECO:0000256" key="7">
    <source>
        <dbReference type="ARBA" id="ARBA00022857"/>
    </source>
</evidence>
<organism evidence="15 16">
    <name type="scientific">Fervidicella metallireducens AeB</name>
    <dbReference type="NCBI Taxonomy" id="1403537"/>
    <lineage>
        <taxon>Bacteria</taxon>
        <taxon>Bacillati</taxon>
        <taxon>Bacillota</taxon>
        <taxon>Clostridia</taxon>
        <taxon>Eubacteriales</taxon>
        <taxon>Clostridiaceae</taxon>
        <taxon>Fervidicella</taxon>
    </lineage>
</organism>
<dbReference type="GO" id="GO:0005829">
    <property type="term" value="C:cytosol"/>
    <property type="evidence" value="ECO:0007669"/>
    <property type="project" value="TreeGrafter"/>
</dbReference>
<comment type="subunit">
    <text evidence="2 12">Homodimer.</text>
</comment>
<dbReference type="PANTHER" id="PTHR48099">
    <property type="entry name" value="C-1-TETRAHYDROFOLATE SYNTHASE, CYTOPLASMIC-RELATED"/>
    <property type="match status" value="1"/>
</dbReference>
<dbReference type="InterPro" id="IPR036291">
    <property type="entry name" value="NAD(P)-bd_dom_sf"/>
</dbReference>
<feature type="binding site" evidence="12">
    <location>
        <begin position="166"/>
        <end position="168"/>
    </location>
    <ligand>
        <name>NADP(+)</name>
        <dbReference type="ChEBI" id="CHEBI:58349"/>
    </ligand>
</feature>
<keyword evidence="10 12" id="KW-0486">Methionine biosynthesis</keyword>
<comment type="similarity">
    <text evidence="12">Belongs to the tetrahydrofolate dehydrogenase/cyclohydrolase family.</text>
</comment>
<dbReference type="GO" id="GO:0004477">
    <property type="term" value="F:methenyltetrahydrofolate cyclohydrolase activity"/>
    <property type="evidence" value="ECO:0007669"/>
    <property type="project" value="UniProtKB-UniRule"/>
</dbReference>
<evidence type="ECO:0000256" key="2">
    <source>
        <dbReference type="ARBA" id="ARBA00011738"/>
    </source>
</evidence>
<evidence type="ECO:0000259" key="13">
    <source>
        <dbReference type="Pfam" id="PF00763"/>
    </source>
</evidence>
<dbReference type="SUPFAM" id="SSF53223">
    <property type="entry name" value="Aminoacid dehydrogenase-like, N-terminal domain"/>
    <property type="match status" value="1"/>
</dbReference>
<dbReference type="InterPro" id="IPR046346">
    <property type="entry name" value="Aminoacid_DH-like_N_sf"/>
</dbReference>
<comment type="pathway">
    <text evidence="1 12">One-carbon metabolism; tetrahydrofolate interconversion.</text>
</comment>
<accession>A0A017S0J3</accession>
<dbReference type="GO" id="GO:0006164">
    <property type="term" value="P:purine nucleotide biosynthetic process"/>
    <property type="evidence" value="ECO:0007669"/>
    <property type="project" value="UniProtKB-KW"/>
</dbReference>
<evidence type="ECO:0000313" key="16">
    <source>
        <dbReference type="Proteomes" id="UP000019681"/>
    </source>
</evidence>
<dbReference type="OrthoDB" id="9803580at2"/>
<evidence type="ECO:0000256" key="3">
    <source>
        <dbReference type="ARBA" id="ARBA00022563"/>
    </source>
</evidence>
<feature type="domain" description="Tetrahydrofolate dehydrogenase/cyclohydrolase NAD(P)-binding" evidence="14">
    <location>
        <begin position="140"/>
        <end position="279"/>
    </location>
</feature>
<dbReference type="InterPro" id="IPR000672">
    <property type="entry name" value="THF_DH/CycHdrlase"/>
</dbReference>
<dbReference type="FunFam" id="3.40.50.720:FF:000094">
    <property type="entry name" value="Bifunctional protein FolD"/>
    <property type="match status" value="1"/>
</dbReference>
<dbReference type="UniPathway" id="UPA00193"/>
<keyword evidence="5 12" id="KW-0658">Purine biosynthesis</keyword>
<comment type="function">
    <text evidence="12">Catalyzes the oxidation of 5,10-methylenetetrahydrofolate to 5,10-methenyltetrahydrofolate and then the hydrolysis of 5,10-methenyltetrahydrofolate to 10-formyltetrahydrofolate.</text>
</comment>
<reference evidence="15 16" key="1">
    <citation type="journal article" date="2014" name="Genome Announc.">
        <title>Draft Genome Sequence of Fervidicella metallireducens Strain AeBT, an Iron-Reducing Thermoanaerobe from the Great Artesian Basin.</title>
        <authorList>
            <person name="Patel B.K."/>
        </authorList>
    </citation>
    <scope>NUCLEOTIDE SEQUENCE [LARGE SCALE GENOMIC DNA]</scope>
    <source>
        <strain evidence="15 16">AeB</strain>
    </source>
</reference>
<evidence type="ECO:0000259" key="14">
    <source>
        <dbReference type="Pfam" id="PF02882"/>
    </source>
</evidence>
<dbReference type="GO" id="GO:0000105">
    <property type="term" value="P:L-histidine biosynthetic process"/>
    <property type="evidence" value="ECO:0007669"/>
    <property type="project" value="UniProtKB-KW"/>
</dbReference>
<dbReference type="PANTHER" id="PTHR48099:SF5">
    <property type="entry name" value="C-1-TETRAHYDROFOLATE SYNTHASE, CYTOPLASMIC"/>
    <property type="match status" value="1"/>
</dbReference>
<dbReference type="GO" id="GO:0035999">
    <property type="term" value="P:tetrahydrofolate interconversion"/>
    <property type="evidence" value="ECO:0007669"/>
    <property type="project" value="UniProtKB-UniRule"/>
</dbReference>
<evidence type="ECO:0000256" key="9">
    <source>
        <dbReference type="ARBA" id="ARBA00023102"/>
    </source>
</evidence>
<dbReference type="EC" id="1.5.1.5" evidence="12"/>
<keyword evidence="16" id="KW-1185">Reference proteome</keyword>
<feature type="binding site" evidence="12">
    <location>
        <position position="232"/>
    </location>
    <ligand>
        <name>NADP(+)</name>
        <dbReference type="ChEBI" id="CHEBI:58349"/>
    </ligand>
</feature>
<name>A0A017S0J3_9CLOT</name>
<dbReference type="CDD" id="cd01080">
    <property type="entry name" value="NAD_bind_m-THF_DH_Cyclohyd"/>
    <property type="match status" value="1"/>
</dbReference>
<keyword evidence="11 12" id="KW-0511">Multifunctional enzyme</keyword>
<keyword evidence="3 12" id="KW-0554">One-carbon metabolism</keyword>
<keyword evidence="7 12" id="KW-0521">NADP</keyword>